<dbReference type="Proteomes" id="UP000515121">
    <property type="component" value="Unplaced"/>
</dbReference>
<accession>A0A6P6AH64</accession>
<dbReference type="AlphaFoldDB" id="A0A6P6AH64"/>
<dbReference type="PANTHER" id="PTHR35317">
    <property type="entry name" value="OS04G0629600 PROTEIN"/>
    <property type="match status" value="1"/>
</dbReference>
<name>A0A6P6AH64_DURZI</name>
<dbReference type="GO" id="GO:0015074">
    <property type="term" value="P:DNA integration"/>
    <property type="evidence" value="ECO:0007669"/>
    <property type="project" value="InterPro"/>
</dbReference>
<dbReference type="PANTHER" id="PTHR35317:SF31">
    <property type="entry name" value="DUF4219 DOMAIN-CONTAINING PROTEIN"/>
    <property type="match status" value="1"/>
</dbReference>
<sequence>MKTCLSAFDLWEVVKNEKEPPQLPANPTVTQMKNYSEEKAKRYKAKSCIESSVSDDIFIRIMTCETAKQAWDVLKEEFQGSDKTKQMQMLNLRREFEVLKMKEFKNLKKYNDRLMKIVNKIRLLGEELSDKRIVEKVLVSLPERFESKISSLEDSKDLTKITPVELFNILQAQKQRRAIRQEDSTESAFTAKEKGKMQTESKGRKQGDRRNKGTVSSLVTWRRTSSSAWLIDSGCTHHMASDINMFKELDKTCTSKVRIGIEHQLTATYTPQQNGVNERKNRTIMEMARCMLFEKNLSKKFWAEAVNTSVYLLNRLPTKALKGNTPFEAWYGSKPSVHHLRVFGSICYVFVPDIKRDKLDQKAEICIFLGYSNITKGYRTYNPLTGKMIVSKNVRFNEQAAWNWEKLKRESVKQTAADMISFQDQEDYIFENEIIDHEPVRGIRPLIDIYQRSNVVILEPASFEEAVKISERKNAMKEEIQMIEKN</sequence>
<feature type="region of interest" description="Disordered" evidence="1">
    <location>
        <begin position="178"/>
        <end position="217"/>
    </location>
</feature>
<dbReference type="InterPro" id="IPR001584">
    <property type="entry name" value="Integrase_cat-core"/>
</dbReference>
<dbReference type="Pfam" id="PF25597">
    <property type="entry name" value="SH3_retrovirus"/>
    <property type="match status" value="1"/>
</dbReference>
<gene>
    <name evidence="4" type="primary">LOC111309412</name>
</gene>
<evidence type="ECO:0000259" key="2">
    <source>
        <dbReference type="PROSITE" id="PS50994"/>
    </source>
</evidence>
<dbReference type="InterPro" id="IPR036397">
    <property type="entry name" value="RNaseH_sf"/>
</dbReference>
<keyword evidence="3" id="KW-1185">Reference proteome</keyword>
<dbReference type="SUPFAM" id="SSF53098">
    <property type="entry name" value="Ribonuclease H-like"/>
    <property type="match status" value="1"/>
</dbReference>
<evidence type="ECO:0000313" key="4">
    <source>
        <dbReference type="RefSeq" id="XP_022764214.1"/>
    </source>
</evidence>
<dbReference type="KEGG" id="dzi:111309412"/>
<dbReference type="InterPro" id="IPR054722">
    <property type="entry name" value="PolX-like_BBD"/>
</dbReference>
<dbReference type="Pfam" id="PF14223">
    <property type="entry name" value="Retrotran_gag_2"/>
    <property type="match status" value="1"/>
</dbReference>
<dbReference type="RefSeq" id="XP_022764214.1">
    <property type="nucleotide sequence ID" value="XM_022908479.1"/>
</dbReference>
<reference evidence="4" key="1">
    <citation type="submission" date="2025-08" db="UniProtKB">
        <authorList>
            <consortium name="RefSeq"/>
        </authorList>
    </citation>
    <scope>IDENTIFICATION</scope>
    <source>
        <tissue evidence="4">Fruit stalk</tissue>
    </source>
</reference>
<dbReference type="InterPro" id="IPR012337">
    <property type="entry name" value="RNaseH-like_sf"/>
</dbReference>
<dbReference type="Gene3D" id="3.30.420.10">
    <property type="entry name" value="Ribonuclease H-like superfamily/Ribonuclease H"/>
    <property type="match status" value="1"/>
</dbReference>
<organism evidence="3 4">
    <name type="scientific">Durio zibethinus</name>
    <name type="common">Durian</name>
    <dbReference type="NCBI Taxonomy" id="66656"/>
    <lineage>
        <taxon>Eukaryota</taxon>
        <taxon>Viridiplantae</taxon>
        <taxon>Streptophyta</taxon>
        <taxon>Embryophyta</taxon>
        <taxon>Tracheophyta</taxon>
        <taxon>Spermatophyta</taxon>
        <taxon>Magnoliopsida</taxon>
        <taxon>eudicotyledons</taxon>
        <taxon>Gunneridae</taxon>
        <taxon>Pentapetalae</taxon>
        <taxon>rosids</taxon>
        <taxon>malvids</taxon>
        <taxon>Malvales</taxon>
        <taxon>Malvaceae</taxon>
        <taxon>Helicteroideae</taxon>
        <taxon>Durio</taxon>
    </lineage>
</organism>
<proteinExistence type="predicted"/>
<feature type="domain" description="Integrase catalytic" evidence="2">
    <location>
        <begin position="258"/>
        <end position="334"/>
    </location>
</feature>
<dbReference type="PROSITE" id="PS50994">
    <property type="entry name" value="INTEGRASE"/>
    <property type="match status" value="1"/>
</dbReference>
<dbReference type="GO" id="GO:0003676">
    <property type="term" value="F:nucleic acid binding"/>
    <property type="evidence" value="ECO:0007669"/>
    <property type="project" value="InterPro"/>
</dbReference>
<evidence type="ECO:0000256" key="1">
    <source>
        <dbReference type="SAM" id="MobiDB-lite"/>
    </source>
</evidence>
<dbReference type="GeneID" id="111309412"/>
<evidence type="ECO:0000313" key="3">
    <source>
        <dbReference type="Proteomes" id="UP000515121"/>
    </source>
</evidence>
<dbReference type="Pfam" id="PF22936">
    <property type="entry name" value="Pol_BBD"/>
    <property type="match status" value="1"/>
</dbReference>
<feature type="compositionally biased region" description="Basic and acidic residues" evidence="1">
    <location>
        <begin position="191"/>
        <end position="211"/>
    </location>
</feature>
<protein>
    <submittedName>
        <fullName evidence="4">Uncharacterized protein LOC111309412</fullName>
    </submittedName>
</protein>
<dbReference type="OrthoDB" id="1710004at2759"/>
<dbReference type="InterPro" id="IPR057670">
    <property type="entry name" value="SH3_retrovirus"/>
</dbReference>